<dbReference type="NCBIfam" id="TIGR01509">
    <property type="entry name" value="HAD-SF-IA-v3"/>
    <property type="match status" value="1"/>
</dbReference>
<gene>
    <name evidence="1" type="ORF">NDN08_004124</name>
</gene>
<reference evidence="1 2" key="1">
    <citation type="journal article" date="2023" name="Nat. Commun.">
        <title>Origin of minicircular mitochondrial genomes in red algae.</title>
        <authorList>
            <person name="Lee Y."/>
            <person name="Cho C.H."/>
            <person name="Lee Y.M."/>
            <person name="Park S.I."/>
            <person name="Yang J.H."/>
            <person name="West J.A."/>
            <person name="Bhattacharya D."/>
            <person name="Yoon H.S."/>
        </authorList>
    </citation>
    <scope>NUCLEOTIDE SEQUENCE [LARGE SCALE GENOMIC DNA]</scope>
    <source>
        <strain evidence="1 2">CCMP1338</strain>
        <tissue evidence="1">Whole cell</tissue>
    </source>
</reference>
<dbReference type="Gene3D" id="3.40.50.1000">
    <property type="entry name" value="HAD superfamily/HAD-like"/>
    <property type="match status" value="1"/>
</dbReference>
<evidence type="ECO:0000313" key="1">
    <source>
        <dbReference type="EMBL" id="KAJ8901920.1"/>
    </source>
</evidence>
<proteinExistence type="predicted"/>
<dbReference type="Pfam" id="PF00702">
    <property type="entry name" value="Hydrolase"/>
    <property type="match status" value="1"/>
</dbReference>
<dbReference type="PANTHER" id="PTHR42896:SF4">
    <property type="entry name" value="OS08G0485900 PROTEIN"/>
    <property type="match status" value="1"/>
</dbReference>
<accession>A0AAV8UHC7</accession>
<dbReference type="AlphaFoldDB" id="A0AAV8UHC7"/>
<dbReference type="SFLD" id="SFLDG01129">
    <property type="entry name" value="C1.5:_HAD__Beta-PGM__Phosphata"/>
    <property type="match status" value="1"/>
</dbReference>
<comment type="caution">
    <text evidence="1">The sequence shown here is derived from an EMBL/GenBank/DDBJ whole genome shotgun (WGS) entry which is preliminary data.</text>
</comment>
<dbReference type="InterPro" id="IPR036412">
    <property type="entry name" value="HAD-like_sf"/>
</dbReference>
<organism evidence="1 2">
    <name type="scientific">Rhodosorus marinus</name>
    <dbReference type="NCBI Taxonomy" id="101924"/>
    <lineage>
        <taxon>Eukaryota</taxon>
        <taxon>Rhodophyta</taxon>
        <taxon>Stylonematophyceae</taxon>
        <taxon>Stylonematales</taxon>
        <taxon>Stylonemataceae</taxon>
        <taxon>Rhodosorus</taxon>
    </lineage>
</organism>
<protein>
    <submittedName>
        <fullName evidence="1">Uncharacterized protein</fullName>
    </submittedName>
</protein>
<dbReference type="InterPro" id="IPR023214">
    <property type="entry name" value="HAD_sf"/>
</dbReference>
<dbReference type="PANTHER" id="PTHR42896">
    <property type="entry name" value="XYLULOSE-1,5-BISPHOSPHATE (XUBP) PHOSPHATASE"/>
    <property type="match status" value="1"/>
</dbReference>
<name>A0AAV8UHC7_9RHOD</name>
<sequence>MIGFVVGNFTLIQGDVTAVRGRRSVCRQGGLVCKASQALIFDCDGVILESESLHRDAYNQVFREFDVEYEWTPEYYDELQNKVGGGKPKMRYYFRTYGWPASKLGPSPSSSDAETFLIDQLQDRKTEIYQEYIAGGVASLRPGVARFMDDAIAARSDGLLKLAICSAATKSSVWYVLNNLVGEERLSNFDVILAGDDVPKKKPDPTIYNVASERMNVSPSNCVVIEDSLIGLQAALAAGMECVITYTDSTKDQKFEGARKIFPELGNSEETGVSLLDIFPQLNN</sequence>
<dbReference type="PRINTS" id="PR00413">
    <property type="entry name" value="HADHALOGNASE"/>
</dbReference>
<dbReference type="InterPro" id="IPR006439">
    <property type="entry name" value="HAD-SF_hydro_IA"/>
</dbReference>
<dbReference type="InterPro" id="IPR044999">
    <property type="entry name" value="CbbY-like"/>
</dbReference>
<dbReference type="InterPro" id="IPR023198">
    <property type="entry name" value="PGP-like_dom2"/>
</dbReference>
<evidence type="ECO:0000313" key="2">
    <source>
        <dbReference type="Proteomes" id="UP001157974"/>
    </source>
</evidence>
<dbReference type="Proteomes" id="UP001157974">
    <property type="component" value="Unassembled WGS sequence"/>
</dbReference>
<keyword evidence="2" id="KW-1185">Reference proteome</keyword>
<dbReference type="EMBL" id="JAMWBK010000010">
    <property type="protein sequence ID" value="KAJ8901920.1"/>
    <property type="molecule type" value="Genomic_DNA"/>
</dbReference>
<dbReference type="SFLD" id="SFLDS00003">
    <property type="entry name" value="Haloacid_Dehalogenase"/>
    <property type="match status" value="1"/>
</dbReference>
<dbReference type="SUPFAM" id="SSF56784">
    <property type="entry name" value="HAD-like"/>
    <property type="match status" value="1"/>
</dbReference>
<dbReference type="GO" id="GO:0016787">
    <property type="term" value="F:hydrolase activity"/>
    <property type="evidence" value="ECO:0007669"/>
    <property type="project" value="InterPro"/>
</dbReference>
<dbReference type="Gene3D" id="1.10.150.240">
    <property type="entry name" value="Putative phosphatase, domain 2"/>
    <property type="match status" value="1"/>
</dbReference>